<dbReference type="SMART" id="SM00356">
    <property type="entry name" value="ZnF_C3H1"/>
    <property type="match status" value="2"/>
</dbReference>
<accession>A0A9Q1GW26</accession>
<dbReference type="PANTHER" id="PTHR14493">
    <property type="entry name" value="UNKEMPT FAMILY MEMBER"/>
    <property type="match status" value="1"/>
</dbReference>
<evidence type="ECO:0000256" key="1">
    <source>
        <dbReference type="ARBA" id="ARBA00022723"/>
    </source>
</evidence>
<gene>
    <name evidence="9" type="ORF">Cgig2_032343</name>
</gene>
<evidence type="ECO:0000256" key="6">
    <source>
        <dbReference type="PROSITE-ProRule" id="PRU00723"/>
    </source>
</evidence>
<proteinExistence type="predicted"/>
<evidence type="ECO:0000313" key="9">
    <source>
        <dbReference type="EMBL" id="KAJ8428006.1"/>
    </source>
</evidence>
<dbReference type="Gene3D" id="3.30.1370.210">
    <property type="match status" value="1"/>
</dbReference>
<evidence type="ECO:0000259" key="8">
    <source>
        <dbReference type="PROSITE" id="PS50103"/>
    </source>
</evidence>
<protein>
    <recommendedName>
        <fullName evidence="8">C3H1-type domain-containing protein</fullName>
    </recommendedName>
</protein>
<sequence length="416" mass="46101">MEGVCGEQYHQHHHHHNHHQKQLHRMMSSMSPKKAQLQDLNIPPRKLLSRRAPADSDSPSKLMHSDAAALLQKYLPCNGDSSDDGFDTDSDPYSSDQFRMYEFKVRKCTRSRSHDWTDCPFAHPGEKARRRDPRRYHYSGTVCPEYRRSGSCSRGDVCEFAHGVFECWLHPARYRTEACKDGKNCKRKVCFFAHSPRELRVLPAQDDFEDRGTCGSAHSKTTHSQHCCRYCCTLSPTSTLLGMSNFSPPMSPSLSPPLSPMKAVGLSGFAPVSGYSDRISACGSGESVRLSNKGLNYQDVLIAELLGSLEGMSINEAIADLKSGLVPNRGLWVDVGHDNAAIGNDELQQQHMQFSLSPSTPINPPAYSSRNLFNNANSDHYSPSASAGNGFNLVEEKANESGLPGPDLGWVNDLLM</sequence>
<keyword evidence="3 6" id="KW-0863">Zinc-finger</keyword>
<dbReference type="InterPro" id="IPR036855">
    <property type="entry name" value="Znf_CCCH_sf"/>
</dbReference>
<organism evidence="9 10">
    <name type="scientific">Carnegiea gigantea</name>
    <dbReference type="NCBI Taxonomy" id="171969"/>
    <lineage>
        <taxon>Eukaryota</taxon>
        <taxon>Viridiplantae</taxon>
        <taxon>Streptophyta</taxon>
        <taxon>Embryophyta</taxon>
        <taxon>Tracheophyta</taxon>
        <taxon>Spermatophyta</taxon>
        <taxon>Magnoliopsida</taxon>
        <taxon>eudicotyledons</taxon>
        <taxon>Gunneridae</taxon>
        <taxon>Pentapetalae</taxon>
        <taxon>Caryophyllales</taxon>
        <taxon>Cactineae</taxon>
        <taxon>Cactaceae</taxon>
        <taxon>Cactoideae</taxon>
        <taxon>Echinocereeae</taxon>
        <taxon>Carnegiea</taxon>
    </lineage>
</organism>
<evidence type="ECO:0000256" key="2">
    <source>
        <dbReference type="ARBA" id="ARBA00022737"/>
    </source>
</evidence>
<dbReference type="EMBL" id="JAKOGI010001065">
    <property type="protein sequence ID" value="KAJ8428006.1"/>
    <property type="molecule type" value="Genomic_DNA"/>
</dbReference>
<evidence type="ECO:0000256" key="4">
    <source>
        <dbReference type="ARBA" id="ARBA00022833"/>
    </source>
</evidence>
<keyword evidence="1 6" id="KW-0479">Metal-binding</keyword>
<dbReference type="PROSITE" id="PS50103">
    <property type="entry name" value="ZF_C3H1"/>
    <property type="match status" value="1"/>
</dbReference>
<evidence type="ECO:0000256" key="5">
    <source>
        <dbReference type="ARBA" id="ARBA00023125"/>
    </source>
</evidence>
<dbReference type="GO" id="GO:0008270">
    <property type="term" value="F:zinc ion binding"/>
    <property type="evidence" value="ECO:0007669"/>
    <property type="project" value="UniProtKB-KW"/>
</dbReference>
<name>A0A9Q1GW26_9CARY</name>
<keyword evidence="4 6" id="KW-0862">Zinc</keyword>
<keyword evidence="10" id="KW-1185">Reference proteome</keyword>
<dbReference type="Pfam" id="PF25512">
    <property type="entry name" value="zf-CCCH_AtC3H23"/>
    <property type="match status" value="1"/>
</dbReference>
<feature type="compositionally biased region" description="Basic residues" evidence="7">
    <location>
        <begin position="11"/>
        <end position="24"/>
    </location>
</feature>
<dbReference type="Proteomes" id="UP001153076">
    <property type="component" value="Unassembled WGS sequence"/>
</dbReference>
<dbReference type="InterPro" id="IPR057444">
    <property type="entry name" value="Znf-CCCH_AtC3H23-like"/>
</dbReference>
<evidence type="ECO:0000313" key="10">
    <source>
        <dbReference type="Proteomes" id="UP001153076"/>
    </source>
</evidence>
<dbReference type="InterPro" id="IPR000571">
    <property type="entry name" value="Znf_CCCH"/>
</dbReference>
<comment type="caution">
    <text evidence="9">The sequence shown here is derived from an EMBL/GenBank/DDBJ whole genome shotgun (WGS) entry which is preliminary data.</text>
</comment>
<dbReference type="AlphaFoldDB" id="A0A9Q1GW26"/>
<feature type="region of interest" description="Disordered" evidence="7">
    <location>
        <begin position="1"/>
        <end position="62"/>
    </location>
</feature>
<keyword evidence="2" id="KW-0677">Repeat</keyword>
<feature type="domain" description="C3H1-type" evidence="8">
    <location>
        <begin position="138"/>
        <end position="165"/>
    </location>
</feature>
<dbReference type="PANTHER" id="PTHR14493:SF90">
    <property type="entry name" value="ZINC FINGER CCCH DOMAIN-CONTAINING PROTEIN 2"/>
    <property type="match status" value="1"/>
</dbReference>
<dbReference type="OrthoDB" id="410307at2759"/>
<dbReference type="FunFam" id="3.30.1370.210:FF:000007">
    <property type="entry name" value="Zinc finger CCCH domain-containing protein"/>
    <property type="match status" value="1"/>
</dbReference>
<evidence type="ECO:0000256" key="3">
    <source>
        <dbReference type="ARBA" id="ARBA00022771"/>
    </source>
</evidence>
<dbReference type="GO" id="GO:0003677">
    <property type="term" value="F:DNA binding"/>
    <property type="evidence" value="ECO:0007669"/>
    <property type="project" value="UniProtKB-KW"/>
</dbReference>
<keyword evidence="5" id="KW-0238">DNA-binding</keyword>
<dbReference type="InterPro" id="IPR045234">
    <property type="entry name" value="Unkempt-like"/>
</dbReference>
<dbReference type="SUPFAM" id="SSF90229">
    <property type="entry name" value="CCCH zinc finger"/>
    <property type="match status" value="1"/>
</dbReference>
<reference evidence="9" key="1">
    <citation type="submission" date="2022-04" db="EMBL/GenBank/DDBJ databases">
        <title>Carnegiea gigantea Genome sequencing and assembly v2.</title>
        <authorList>
            <person name="Copetti D."/>
            <person name="Sanderson M.J."/>
            <person name="Burquez A."/>
            <person name="Wojciechowski M.F."/>
        </authorList>
    </citation>
    <scope>NUCLEOTIDE SEQUENCE</scope>
    <source>
        <strain evidence="9">SGP5-SGP5p</strain>
        <tissue evidence="9">Aerial part</tissue>
    </source>
</reference>
<evidence type="ECO:0000256" key="7">
    <source>
        <dbReference type="SAM" id="MobiDB-lite"/>
    </source>
</evidence>
<feature type="zinc finger region" description="C3H1-type" evidence="6">
    <location>
        <begin position="138"/>
        <end position="165"/>
    </location>
</feature>
<dbReference type="Pfam" id="PF00642">
    <property type="entry name" value="zf-CCCH"/>
    <property type="match status" value="1"/>
</dbReference>